<proteinExistence type="predicted"/>
<dbReference type="Proteomes" id="UP001170954">
    <property type="component" value="Unassembled WGS sequence"/>
</dbReference>
<name>A0ABT7NM76_9SPHI</name>
<comment type="caution">
    <text evidence="2">The sequence shown here is derived from an EMBL/GenBank/DDBJ whole genome shotgun (WGS) entry which is preliminary data.</text>
</comment>
<dbReference type="Pfam" id="PF12728">
    <property type="entry name" value="HTH_17"/>
    <property type="match status" value="1"/>
</dbReference>
<protein>
    <submittedName>
        <fullName evidence="2">Helix-turn-helix domain-containing protein</fullName>
    </submittedName>
</protein>
<gene>
    <name evidence="2" type="ORF">HX018_07220</name>
</gene>
<organism evidence="2 3">
    <name type="scientific">Sphingobacterium hotanense</name>
    <dbReference type="NCBI Taxonomy" id="649196"/>
    <lineage>
        <taxon>Bacteria</taxon>
        <taxon>Pseudomonadati</taxon>
        <taxon>Bacteroidota</taxon>
        <taxon>Sphingobacteriia</taxon>
        <taxon>Sphingobacteriales</taxon>
        <taxon>Sphingobacteriaceae</taxon>
        <taxon>Sphingobacterium</taxon>
    </lineage>
</organism>
<accession>A0ABT7NM76</accession>
<reference evidence="2" key="1">
    <citation type="submission" date="2020-06" db="EMBL/GenBank/DDBJ databases">
        <authorList>
            <person name="Dong N."/>
        </authorList>
    </citation>
    <scope>NUCLEOTIDE SEQUENCE</scope>
    <source>
        <strain evidence="2">R1692</strain>
    </source>
</reference>
<dbReference type="EMBL" id="JACAGK010000015">
    <property type="protein sequence ID" value="MDM1048023.1"/>
    <property type="molecule type" value="Genomic_DNA"/>
</dbReference>
<evidence type="ECO:0000313" key="2">
    <source>
        <dbReference type="EMBL" id="MDM1048023.1"/>
    </source>
</evidence>
<feature type="domain" description="Helix-turn-helix" evidence="1">
    <location>
        <begin position="25"/>
        <end position="73"/>
    </location>
</feature>
<evidence type="ECO:0000259" key="1">
    <source>
        <dbReference type="Pfam" id="PF12728"/>
    </source>
</evidence>
<evidence type="ECO:0000313" key="3">
    <source>
        <dbReference type="Proteomes" id="UP001170954"/>
    </source>
</evidence>
<reference evidence="2" key="2">
    <citation type="journal article" date="2022" name="Sci. Total Environ.">
        <title>Prevalence, transmission, and molecular epidemiology of tet(X)-positive bacteria among humans, animals, and environmental niches in China: An epidemiological, and genomic-based study.</title>
        <authorList>
            <person name="Dong N."/>
            <person name="Zeng Y."/>
            <person name="Cai C."/>
            <person name="Sun C."/>
            <person name="Lu J."/>
            <person name="Liu C."/>
            <person name="Zhou H."/>
            <person name="Sun Q."/>
            <person name="Shu L."/>
            <person name="Wang H."/>
            <person name="Wang Y."/>
            <person name="Wang S."/>
            <person name="Wu C."/>
            <person name="Chan E.W."/>
            <person name="Chen G."/>
            <person name="Shen Z."/>
            <person name="Chen S."/>
            <person name="Zhang R."/>
        </authorList>
    </citation>
    <scope>NUCLEOTIDE SEQUENCE</scope>
    <source>
        <strain evidence="2">R1692</strain>
    </source>
</reference>
<sequence>MEKNELILEKLNRLENYLLGFKSILTVEELAVYSGYKPKYIYQLVSKSLIPFHRNQNGGAKLFFEKKAIDQWLLGGEHKTSSQSTQDAFHHIAQSNKVSARPSAYCLV</sequence>
<keyword evidence="3" id="KW-1185">Reference proteome</keyword>
<dbReference type="RefSeq" id="WP_286650984.1">
    <property type="nucleotide sequence ID" value="NZ_JACAGK010000015.1"/>
</dbReference>
<dbReference type="InterPro" id="IPR041657">
    <property type="entry name" value="HTH_17"/>
</dbReference>